<gene>
    <name evidence="1" type="ordered locus">RB3925</name>
</gene>
<dbReference type="Proteomes" id="UP000001025">
    <property type="component" value="Chromosome"/>
</dbReference>
<evidence type="ECO:0000313" key="1">
    <source>
        <dbReference type="EMBL" id="CAD73488.1"/>
    </source>
</evidence>
<keyword evidence="2" id="KW-1185">Reference proteome</keyword>
<sequence length="50" mass="5431">MCVSQMLGSSALPMVVELTVRSYNPSLSSLFSRKPESICRLHPKSASPAH</sequence>
<organism evidence="1 2">
    <name type="scientific">Rhodopirellula baltica (strain DSM 10527 / NCIMB 13988 / SH1)</name>
    <dbReference type="NCBI Taxonomy" id="243090"/>
    <lineage>
        <taxon>Bacteria</taxon>
        <taxon>Pseudomonadati</taxon>
        <taxon>Planctomycetota</taxon>
        <taxon>Planctomycetia</taxon>
        <taxon>Pirellulales</taxon>
        <taxon>Pirellulaceae</taxon>
        <taxon>Rhodopirellula</taxon>
    </lineage>
</organism>
<dbReference type="EnsemblBacteria" id="CAD73488">
    <property type="protein sequence ID" value="CAD73488"/>
    <property type="gene ID" value="RB3925"/>
</dbReference>
<dbReference type="EMBL" id="BX294139">
    <property type="protein sequence ID" value="CAD73488.1"/>
    <property type="molecule type" value="Genomic_DNA"/>
</dbReference>
<dbReference type="KEGG" id="rba:RB3925"/>
<reference evidence="1 2" key="1">
    <citation type="journal article" date="2003" name="Proc. Natl. Acad. Sci. U.S.A.">
        <title>Complete genome sequence of the marine planctomycete Pirellula sp. strain 1.</title>
        <authorList>
            <person name="Gloeckner F.O."/>
            <person name="Kube M."/>
            <person name="Bauer M."/>
            <person name="Teeling H."/>
            <person name="Lombardot T."/>
            <person name="Ludwig W."/>
            <person name="Gade D."/>
            <person name="Beck A."/>
            <person name="Borzym K."/>
            <person name="Heitmann K."/>
            <person name="Rabus R."/>
            <person name="Schlesner H."/>
            <person name="Amann R."/>
            <person name="Reinhardt R."/>
        </authorList>
    </citation>
    <scope>NUCLEOTIDE SEQUENCE [LARGE SCALE GENOMIC DNA]</scope>
    <source>
        <strain evidence="2">DSM 10527 / NCIMB 13988 / SH1</strain>
    </source>
</reference>
<dbReference type="InParanoid" id="Q7UTE8"/>
<dbReference type="AlphaFoldDB" id="Q7UTE8"/>
<name>Q7UTE8_RHOBA</name>
<accession>Q7UTE8</accession>
<evidence type="ECO:0000313" key="2">
    <source>
        <dbReference type="Proteomes" id="UP000001025"/>
    </source>
</evidence>
<dbReference type="STRING" id="243090.RB3925"/>
<protein>
    <submittedName>
        <fullName evidence="1">Uncharacterized protein</fullName>
    </submittedName>
</protein>
<proteinExistence type="predicted"/>
<dbReference type="HOGENOM" id="CLU_3122017_0_0_0"/>